<dbReference type="PANTHER" id="PTHR37079">
    <property type="entry name" value="SERINE/THREONINE-PROTEIN KINASE ATM"/>
    <property type="match status" value="1"/>
</dbReference>
<evidence type="ECO:0000256" key="1">
    <source>
        <dbReference type="SAM" id="MobiDB-lite"/>
    </source>
</evidence>
<feature type="compositionally biased region" description="Basic residues" evidence="1">
    <location>
        <begin position="497"/>
        <end position="506"/>
    </location>
</feature>
<feature type="compositionally biased region" description="Low complexity" evidence="1">
    <location>
        <begin position="272"/>
        <end position="295"/>
    </location>
</feature>
<dbReference type="InParanoid" id="E1Z8Y6"/>
<dbReference type="PROSITE" id="PS51190">
    <property type="entry name" value="FATC"/>
    <property type="match status" value="1"/>
</dbReference>
<dbReference type="InterPro" id="IPR038980">
    <property type="entry name" value="ATM_plant"/>
</dbReference>
<accession>E1Z8Y6</accession>
<dbReference type="EMBL" id="GL433839">
    <property type="protein sequence ID" value="EFN57685.1"/>
    <property type="molecule type" value="Genomic_DNA"/>
</dbReference>
<dbReference type="STRING" id="554065.E1Z8Y6"/>
<dbReference type="SMART" id="SM01343">
    <property type="entry name" value="FATC"/>
    <property type="match status" value="1"/>
</dbReference>
<feature type="region of interest" description="Disordered" evidence="1">
    <location>
        <begin position="490"/>
        <end position="545"/>
    </location>
</feature>
<reference evidence="3 4" key="1">
    <citation type="journal article" date="2010" name="Plant Cell">
        <title>The Chlorella variabilis NC64A genome reveals adaptation to photosymbiosis, coevolution with viruses, and cryptic sex.</title>
        <authorList>
            <person name="Blanc G."/>
            <person name="Duncan G."/>
            <person name="Agarkova I."/>
            <person name="Borodovsky M."/>
            <person name="Gurnon J."/>
            <person name="Kuo A."/>
            <person name="Lindquist E."/>
            <person name="Lucas S."/>
            <person name="Pangilinan J."/>
            <person name="Polle J."/>
            <person name="Salamov A."/>
            <person name="Terry A."/>
            <person name="Yamada T."/>
            <person name="Dunigan D.D."/>
            <person name="Grigoriev I.V."/>
            <person name="Claverie J.M."/>
            <person name="Van Etten J.L."/>
        </authorList>
    </citation>
    <scope>NUCLEOTIDE SEQUENCE [LARGE SCALE GENOMIC DNA]</scope>
    <source>
        <strain evidence="3 4">NC64A</strain>
    </source>
</reference>
<dbReference type="GeneID" id="17357187"/>
<feature type="region of interest" description="Disordered" evidence="1">
    <location>
        <begin position="582"/>
        <end position="656"/>
    </location>
</feature>
<feature type="region of interest" description="Disordered" evidence="1">
    <location>
        <begin position="248"/>
        <end position="295"/>
    </location>
</feature>
<dbReference type="GO" id="GO:0004674">
    <property type="term" value="F:protein serine/threonine kinase activity"/>
    <property type="evidence" value="ECO:0007669"/>
    <property type="project" value="InterPro"/>
</dbReference>
<protein>
    <recommendedName>
        <fullName evidence="2">FATC domain-containing protein</fullName>
    </recommendedName>
</protein>
<dbReference type="AlphaFoldDB" id="E1Z8Y6"/>
<proteinExistence type="predicted"/>
<name>E1Z8Y6_CHLVA</name>
<feature type="region of interest" description="Disordered" evidence="1">
    <location>
        <begin position="380"/>
        <end position="411"/>
    </location>
</feature>
<dbReference type="Proteomes" id="UP000008141">
    <property type="component" value="Unassembled WGS sequence"/>
</dbReference>
<dbReference type="KEGG" id="cvr:CHLNCDRAFT_142876"/>
<evidence type="ECO:0000313" key="3">
    <source>
        <dbReference type="EMBL" id="EFN57685.1"/>
    </source>
</evidence>
<dbReference type="InterPro" id="IPR003152">
    <property type="entry name" value="FATC_dom"/>
</dbReference>
<feature type="compositionally biased region" description="Gly residues" evidence="1">
    <location>
        <begin position="632"/>
        <end position="641"/>
    </location>
</feature>
<feature type="region of interest" description="Disordered" evidence="1">
    <location>
        <begin position="334"/>
        <end position="362"/>
    </location>
</feature>
<dbReference type="RefSeq" id="XP_005849787.1">
    <property type="nucleotide sequence ID" value="XM_005849725.1"/>
</dbReference>
<sequence>MAPPHEKPTFRVEAALPAPAKSYFLERDSAAFRSLLSKMLKIGQLEFNDLWREGTSSYVRMITKPEFGSWVPKGVANQLSSGQLEFHDIIEYNPAYIASPPYKIFVRTESPFLKDKLDVRMTLTIEELDGGASCRQVLEGHIRVRMFGVGRIVEGIVKESLQNTYKKLPEIVRRWQLFREEALQAGDGRQLLLGRPPVGCEVGWIRKEVVQILQEPLPDDGSATPVSALCPVAGASEASNDSPAALLRAQHRPQQQQSMVAEAEEAEEMAAAREQQTAAQQQQQLQQQQQQGEVEPAGAEELLGLGRRSAGVALSGPSGTQYYDALDEPCAGAGSGLADTAASPAGTQPPASGTAEEPGEGPRHGLAALAAAVLARGAHHRRGLSASSATSTDTPTTGEEGAPGRQQPMSRRFWRRFNRDYGEWDAYWDTMGVEAEEVEGQPATRGIVSGALHAAEEMLRNSYYSTSILVALFLMRNGWLRVQPDINADPHDEHTRQHAGHRHTRTHSSSGLGDASLPDLGGSSSEADASGRPLPPARAQSLTRVAQEVQKRLVSGSRAVAKAPVRAVAKAGSSMRQASLNWGDLFARPPRPSSANGNDRSSIDGSGKAGADGSVAGPLPPRPPIAAAAQAGGSGGNAMHGGGRHRKTVSLDTGTAAEARRAAAAAMEAHEQLAVGAGAGGMPAGVSPSKALQRRPSNMASLAMAASMERAEHRVHSHGGGRCRLSCFTICSRQPARGSAVYRALDDSDCGVAPATVAGAGGAISLANANAERALLRIKQKLEGVEAGKGEARGMEGQVQQLLQDAQDRDKLYRMYVGWQAWC</sequence>
<dbReference type="OrthoDB" id="515322at2759"/>
<dbReference type="PANTHER" id="PTHR37079:SF4">
    <property type="entry name" value="SERINE_THREONINE-PROTEIN KINASE ATM"/>
    <property type="match status" value="1"/>
</dbReference>
<keyword evidence="4" id="KW-1185">Reference proteome</keyword>
<dbReference type="eggNOG" id="KOG0892">
    <property type="taxonomic scope" value="Eukaryota"/>
</dbReference>
<dbReference type="Pfam" id="PF02260">
    <property type="entry name" value="FATC"/>
    <property type="match status" value="1"/>
</dbReference>
<evidence type="ECO:0000313" key="4">
    <source>
        <dbReference type="Proteomes" id="UP000008141"/>
    </source>
</evidence>
<dbReference type="GO" id="GO:0006974">
    <property type="term" value="P:DNA damage response"/>
    <property type="evidence" value="ECO:0007669"/>
    <property type="project" value="InterPro"/>
</dbReference>
<organism evidence="4">
    <name type="scientific">Chlorella variabilis</name>
    <name type="common">Green alga</name>
    <dbReference type="NCBI Taxonomy" id="554065"/>
    <lineage>
        <taxon>Eukaryota</taxon>
        <taxon>Viridiplantae</taxon>
        <taxon>Chlorophyta</taxon>
        <taxon>core chlorophytes</taxon>
        <taxon>Trebouxiophyceae</taxon>
        <taxon>Chlorellales</taxon>
        <taxon>Chlorellaceae</taxon>
        <taxon>Chlorella clade</taxon>
        <taxon>Chlorella</taxon>
    </lineage>
</organism>
<feature type="compositionally biased region" description="Low complexity" evidence="1">
    <location>
        <begin position="385"/>
        <end position="397"/>
    </location>
</feature>
<gene>
    <name evidence="3" type="ORF">CHLNCDRAFT_142876</name>
</gene>
<feature type="domain" description="FATC" evidence="2">
    <location>
        <begin position="791"/>
        <end position="823"/>
    </location>
</feature>
<evidence type="ECO:0000259" key="2">
    <source>
        <dbReference type="PROSITE" id="PS51190"/>
    </source>
</evidence>
<feature type="compositionally biased region" description="Polar residues" evidence="1">
    <location>
        <begin position="593"/>
        <end position="604"/>
    </location>
</feature>